<proteinExistence type="predicted"/>
<dbReference type="Gene3D" id="3.90.550.10">
    <property type="entry name" value="Spore Coat Polysaccharide Biosynthesis Protein SpsA, Chain A"/>
    <property type="match status" value="1"/>
</dbReference>
<comment type="caution">
    <text evidence="1">The sequence shown here is derived from an EMBL/GenBank/DDBJ whole genome shotgun (WGS) entry which is preliminary data.</text>
</comment>
<keyword evidence="1" id="KW-0548">Nucleotidyltransferase</keyword>
<dbReference type="PANTHER" id="PTHR21485">
    <property type="entry name" value="HAD SUPERFAMILY MEMBERS CMAS AND KDSC"/>
    <property type="match status" value="1"/>
</dbReference>
<dbReference type="InterPro" id="IPR029044">
    <property type="entry name" value="Nucleotide-diphossugar_trans"/>
</dbReference>
<dbReference type="RefSeq" id="WP_068010300.1">
    <property type="nucleotide sequence ID" value="NZ_FOFM01000033.1"/>
</dbReference>
<dbReference type="SUPFAM" id="SSF53448">
    <property type="entry name" value="Nucleotide-diphospho-sugar transferases"/>
    <property type="match status" value="1"/>
</dbReference>
<dbReference type="STRING" id="989403.SAMN05421798_1336"/>
<dbReference type="AlphaFoldDB" id="A0A165TXE8"/>
<keyword evidence="1" id="KW-0808">Transferase</keyword>
<protein>
    <submittedName>
        <fullName evidence="1">N-acylneuraminate cytidylyltransferase</fullName>
        <ecNumber evidence="1">2.7.7.43</ecNumber>
    </submittedName>
</protein>
<dbReference type="CDD" id="cd02513">
    <property type="entry name" value="CMP-NeuAc_Synthase"/>
    <property type="match status" value="1"/>
</dbReference>
<sequence>MSLVNSPENVIAFIPARKGSKGLHLKNTKEILGYSLYYHSVLAAKAAGIDKIYISTDIEEIIHSDNSGAIVVKRPDRLCTDTATMGQVLNHFVNENLTSNATVVLLQPTSPLRRASHIKSALDVFRSGHHTLVQSVTETSNAPLKYGTVEEGKFIPISMPQYSFSNRQQLPRLYRPNGAVYVFASKMFAENCLFDVDRIGTITMSENDSQDIDSHEDFEKCRALLASAEKIQ</sequence>
<dbReference type="GO" id="GO:0008781">
    <property type="term" value="F:N-acylneuraminate cytidylyltransferase activity"/>
    <property type="evidence" value="ECO:0007669"/>
    <property type="project" value="UniProtKB-EC"/>
</dbReference>
<dbReference type="Proteomes" id="UP000076577">
    <property type="component" value="Unassembled WGS sequence"/>
</dbReference>
<dbReference type="InterPro" id="IPR003329">
    <property type="entry name" value="Cytidylyl_trans"/>
</dbReference>
<dbReference type="PANTHER" id="PTHR21485:SF6">
    <property type="entry name" value="N-ACYLNEURAMINATE CYTIDYLYLTRANSFERASE-RELATED"/>
    <property type="match status" value="1"/>
</dbReference>
<accession>A0A165TXE8</accession>
<gene>
    <name evidence="1" type="primary">neuA</name>
    <name evidence="1" type="ORF">PsAD2_04182</name>
</gene>
<dbReference type="EMBL" id="LMCB01000134">
    <property type="protein sequence ID" value="KZL07210.1"/>
    <property type="molecule type" value="Genomic_DNA"/>
</dbReference>
<keyword evidence="2" id="KW-1185">Reference proteome</keyword>
<dbReference type="Pfam" id="PF02348">
    <property type="entry name" value="CTP_transf_3"/>
    <property type="match status" value="1"/>
</dbReference>
<evidence type="ECO:0000313" key="1">
    <source>
        <dbReference type="EMBL" id="KZL07210.1"/>
    </source>
</evidence>
<dbReference type="EC" id="2.7.7.43" evidence="1"/>
<name>A0A165TXE8_9HYPH</name>
<dbReference type="OrthoDB" id="9805604at2"/>
<reference evidence="1 2" key="1">
    <citation type="journal article" date="2016" name="Front. Microbiol.">
        <title>Comparative Genomic Analysis Reveals a Diverse Repertoire of Genes Involved in Prokaryote-Eukaryote Interactions within the Pseudovibrio Genus.</title>
        <authorList>
            <person name="Romano S."/>
            <person name="Fernandez-Guerra A."/>
            <person name="Reen F.J."/>
            <person name="Glockner F.O."/>
            <person name="Crowley S.P."/>
            <person name="O'Sullivan O."/>
            <person name="Cotter P.D."/>
            <person name="Adams C."/>
            <person name="Dobson A.D."/>
            <person name="O'Gara F."/>
        </authorList>
    </citation>
    <scope>NUCLEOTIDE SEQUENCE [LARGE SCALE GENOMIC DNA]</scope>
    <source>
        <strain evidence="1 2">Ad2</strain>
    </source>
</reference>
<dbReference type="InterPro" id="IPR050793">
    <property type="entry name" value="CMP-NeuNAc_synthase"/>
</dbReference>
<dbReference type="PATRIC" id="fig|989403.3.peg.4565"/>
<organism evidence="1 2">
    <name type="scientific">Pseudovibrio axinellae</name>
    <dbReference type="NCBI Taxonomy" id="989403"/>
    <lineage>
        <taxon>Bacteria</taxon>
        <taxon>Pseudomonadati</taxon>
        <taxon>Pseudomonadota</taxon>
        <taxon>Alphaproteobacteria</taxon>
        <taxon>Hyphomicrobiales</taxon>
        <taxon>Stappiaceae</taxon>
        <taxon>Pseudovibrio</taxon>
    </lineage>
</organism>
<evidence type="ECO:0000313" key="2">
    <source>
        <dbReference type="Proteomes" id="UP000076577"/>
    </source>
</evidence>